<dbReference type="AlphaFoldDB" id="A0A8T0HPZ9"/>
<organism evidence="2 3">
    <name type="scientific">Ceratodon purpureus</name>
    <name type="common">Fire moss</name>
    <name type="synonym">Dicranum purpureum</name>
    <dbReference type="NCBI Taxonomy" id="3225"/>
    <lineage>
        <taxon>Eukaryota</taxon>
        <taxon>Viridiplantae</taxon>
        <taxon>Streptophyta</taxon>
        <taxon>Embryophyta</taxon>
        <taxon>Bryophyta</taxon>
        <taxon>Bryophytina</taxon>
        <taxon>Bryopsida</taxon>
        <taxon>Dicranidae</taxon>
        <taxon>Pseudoditrichales</taxon>
        <taxon>Ditrichaceae</taxon>
        <taxon>Ceratodon</taxon>
    </lineage>
</organism>
<accession>A0A8T0HPZ9</accession>
<gene>
    <name evidence="2" type="ORF">KC19_VG130900</name>
</gene>
<proteinExistence type="predicted"/>
<dbReference type="EMBL" id="CM026426">
    <property type="protein sequence ID" value="KAG0572859.1"/>
    <property type="molecule type" value="Genomic_DNA"/>
</dbReference>
<evidence type="ECO:0000313" key="3">
    <source>
        <dbReference type="Proteomes" id="UP000822688"/>
    </source>
</evidence>
<evidence type="ECO:0000256" key="1">
    <source>
        <dbReference type="SAM" id="MobiDB-lite"/>
    </source>
</evidence>
<dbReference type="Proteomes" id="UP000822688">
    <property type="component" value="Chromosome V"/>
</dbReference>
<feature type="compositionally biased region" description="Low complexity" evidence="1">
    <location>
        <begin position="110"/>
        <end position="120"/>
    </location>
</feature>
<name>A0A8T0HPZ9_CERPU</name>
<protein>
    <submittedName>
        <fullName evidence="2">Uncharacterized protein</fullName>
    </submittedName>
</protein>
<feature type="compositionally biased region" description="Basic residues" evidence="1">
    <location>
        <begin position="9"/>
        <end position="20"/>
    </location>
</feature>
<feature type="compositionally biased region" description="Basic residues" evidence="1">
    <location>
        <begin position="48"/>
        <end position="57"/>
    </location>
</feature>
<feature type="compositionally biased region" description="Acidic residues" evidence="1">
    <location>
        <begin position="72"/>
        <end position="82"/>
    </location>
</feature>
<feature type="region of interest" description="Disordered" evidence="1">
    <location>
        <begin position="1"/>
        <end position="123"/>
    </location>
</feature>
<evidence type="ECO:0000313" key="2">
    <source>
        <dbReference type="EMBL" id="KAG0572859.1"/>
    </source>
</evidence>
<reference evidence="2" key="1">
    <citation type="submission" date="2020-06" db="EMBL/GenBank/DDBJ databases">
        <title>WGS assembly of Ceratodon purpureus strain R40.</title>
        <authorList>
            <person name="Carey S.B."/>
            <person name="Jenkins J."/>
            <person name="Shu S."/>
            <person name="Lovell J.T."/>
            <person name="Sreedasyam A."/>
            <person name="Maumus F."/>
            <person name="Tiley G.P."/>
            <person name="Fernandez-Pozo N."/>
            <person name="Barry K."/>
            <person name="Chen C."/>
            <person name="Wang M."/>
            <person name="Lipzen A."/>
            <person name="Daum C."/>
            <person name="Saski C.A."/>
            <person name="Payton A.C."/>
            <person name="Mcbreen J.C."/>
            <person name="Conrad R.E."/>
            <person name="Kollar L.M."/>
            <person name="Olsson S."/>
            <person name="Huttunen S."/>
            <person name="Landis J.B."/>
            <person name="Wickett N.J."/>
            <person name="Johnson M.G."/>
            <person name="Rensing S.A."/>
            <person name="Grimwood J."/>
            <person name="Schmutz J."/>
            <person name="Mcdaniel S.F."/>
        </authorList>
    </citation>
    <scope>NUCLEOTIDE SEQUENCE</scope>
    <source>
        <strain evidence="2">R40</strain>
    </source>
</reference>
<comment type="caution">
    <text evidence="2">The sequence shown here is derived from an EMBL/GenBank/DDBJ whole genome shotgun (WGS) entry which is preliminary data.</text>
</comment>
<keyword evidence="3" id="KW-1185">Reference proteome</keyword>
<sequence length="314" mass="34354">MTGSSGGHRLVRKKYKGRGRLNKELVGEERRIERGRRKGSSKEMGIRDKRRSHKRRSASKETADVSKGAPVSDEDDCTEEDSPLQKRFRKSKAAEDEDLEACSEPEHAETTSPVTATPTAVDRDGDVALPLVVDLEYEESTGVTAVGGTDAPGVAVYEAEAPRATKGMLEKETSAIPASPNQRRRLDYWDANSAVILLSRNSVDWEDTPPHSLHVGTDSQHEVSHLGQAHIQADVVGQLQMTARSAACQWGRDTVAVDPHIGVTVAALVGEKDVLVENKFHDCIMVGSVTKARTCCKLVHICSELLWRSILGRQ</sequence>
<feature type="compositionally biased region" description="Basic and acidic residues" evidence="1">
    <location>
        <begin position="21"/>
        <end position="32"/>
    </location>
</feature>